<dbReference type="EMBL" id="KN837106">
    <property type="protein sequence ID" value="KIJ46714.1"/>
    <property type="molecule type" value="Genomic_DNA"/>
</dbReference>
<proteinExistence type="predicted"/>
<name>A0A0C9VUR4_SPHS4</name>
<keyword evidence="2" id="KW-1185">Reference proteome</keyword>
<evidence type="ECO:0008006" key="3">
    <source>
        <dbReference type="Google" id="ProtNLM"/>
    </source>
</evidence>
<gene>
    <name evidence="1" type="ORF">M422DRAFT_165064</name>
</gene>
<evidence type="ECO:0000313" key="1">
    <source>
        <dbReference type="EMBL" id="KIJ46714.1"/>
    </source>
</evidence>
<organism evidence="1 2">
    <name type="scientific">Sphaerobolus stellatus (strain SS14)</name>
    <dbReference type="NCBI Taxonomy" id="990650"/>
    <lineage>
        <taxon>Eukaryota</taxon>
        <taxon>Fungi</taxon>
        <taxon>Dikarya</taxon>
        <taxon>Basidiomycota</taxon>
        <taxon>Agaricomycotina</taxon>
        <taxon>Agaricomycetes</taxon>
        <taxon>Phallomycetidae</taxon>
        <taxon>Geastrales</taxon>
        <taxon>Sphaerobolaceae</taxon>
        <taxon>Sphaerobolus</taxon>
    </lineage>
</organism>
<protein>
    <recommendedName>
        <fullName evidence="3">Heterokaryon incompatibility domain-containing protein</fullName>
    </recommendedName>
</protein>
<dbReference type="OrthoDB" id="2624308at2759"/>
<accession>A0A0C9VUR4</accession>
<evidence type="ECO:0000313" key="2">
    <source>
        <dbReference type="Proteomes" id="UP000054279"/>
    </source>
</evidence>
<sequence length="328" mass="37350">MDSAYVLFQEAGDTPLDPSPSQERKWTLRDRKRISAYILDQYRKTRPRENRTETEYIWLDEFCLSAREVEDETIVQNQRSNEIARIADIFRGAAKVYIFCHVPDCDHTKPDCPWGKRLFTLGEIIHAVEVIRMIRKKVNGQGEHLTSMHPLEARLFKGDMQAEAAKAKRWHLYSIMQDANNPGGVTWSTAIPALVIEAIHRDEASGFNDHRFLGKALNGLLPRKARVDDLKGKDGWEDLAWLLELNQGFFNAAGLAAVCSVAEFDAPSYRWLGKPIPPTEGNERLEPLVKALPVSMEQYNGSRHHALYVVGPKTIPLTSWLNRDPYAL</sequence>
<dbReference type="AlphaFoldDB" id="A0A0C9VUR4"/>
<feature type="non-terminal residue" evidence="1">
    <location>
        <position position="328"/>
    </location>
</feature>
<reference evidence="1 2" key="1">
    <citation type="submission" date="2014-06" db="EMBL/GenBank/DDBJ databases">
        <title>Evolutionary Origins and Diversification of the Mycorrhizal Mutualists.</title>
        <authorList>
            <consortium name="DOE Joint Genome Institute"/>
            <consortium name="Mycorrhizal Genomics Consortium"/>
            <person name="Kohler A."/>
            <person name="Kuo A."/>
            <person name="Nagy L.G."/>
            <person name="Floudas D."/>
            <person name="Copeland A."/>
            <person name="Barry K.W."/>
            <person name="Cichocki N."/>
            <person name="Veneault-Fourrey C."/>
            <person name="LaButti K."/>
            <person name="Lindquist E.A."/>
            <person name="Lipzen A."/>
            <person name="Lundell T."/>
            <person name="Morin E."/>
            <person name="Murat C."/>
            <person name="Riley R."/>
            <person name="Ohm R."/>
            <person name="Sun H."/>
            <person name="Tunlid A."/>
            <person name="Henrissat B."/>
            <person name="Grigoriev I.V."/>
            <person name="Hibbett D.S."/>
            <person name="Martin F."/>
        </authorList>
    </citation>
    <scope>NUCLEOTIDE SEQUENCE [LARGE SCALE GENOMIC DNA]</scope>
    <source>
        <strain evidence="1 2">SS14</strain>
    </source>
</reference>
<dbReference type="Proteomes" id="UP000054279">
    <property type="component" value="Unassembled WGS sequence"/>
</dbReference>
<dbReference type="HOGENOM" id="CLU_848776_0_0_1"/>